<dbReference type="PANTHER" id="PTHR45138:SF6">
    <property type="entry name" value="DIGUANYLATE CYCLASE DGCN"/>
    <property type="match status" value="1"/>
</dbReference>
<sequence>MNRDMIKNISKGSFYENKVIAFIDLNGFKKVNDAKGHDVGDSVLIGFSQILQRYTRVEQLEDVIVRYGGDEFLIFFNSRNLENINKKLIYINNVVTEHFKKQKIELCFSHGLSINHNNDIESAIKVADKAMYLAKTKFKEKYKR</sequence>
<dbReference type="InterPro" id="IPR050469">
    <property type="entry name" value="Diguanylate_Cyclase"/>
</dbReference>
<dbReference type="SMART" id="SM00267">
    <property type="entry name" value="GGDEF"/>
    <property type="match status" value="1"/>
</dbReference>
<dbReference type="InterPro" id="IPR043128">
    <property type="entry name" value="Rev_trsase/Diguanyl_cyclase"/>
</dbReference>
<accession>A0A5N3S6I5</accession>
<dbReference type="Gene3D" id="3.30.70.270">
    <property type="match status" value="1"/>
</dbReference>
<dbReference type="NCBIfam" id="TIGR00254">
    <property type="entry name" value="GGDEF"/>
    <property type="match status" value="1"/>
</dbReference>
<comment type="caution">
    <text evidence="3">The sequence shown here is derived from an EMBL/GenBank/DDBJ whole genome shotgun (WGS) entry which is preliminary data.</text>
</comment>
<name>A0A5N3S6I5_9VIBR</name>
<dbReference type="SUPFAM" id="SSF55073">
    <property type="entry name" value="Nucleotide cyclase"/>
    <property type="match status" value="1"/>
</dbReference>
<evidence type="ECO:0000259" key="2">
    <source>
        <dbReference type="PROSITE" id="PS50887"/>
    </source>
</evidence>
<dbReference type="Pfam" id="PF00990">
    <property type="entry name" value="GGDEF"/>
    <property type="match status" value="1"/>
</dbReference>
<protein>
    <recommendedName>
        <fullName evidence="1">diguanylate cyclase</fullName>
        <ecNumber evidence="1">2.7.7.65</ecNumber>
    </recommendedName>
</protein>
<evidence type="ECO:0000313" key="3">
    <source>
        <dbReference type="EMBL" id="KAB0301725.1"/>
    </source>
</evidence>
<gene>
    <name evidence="3" type="ORF">F2Z80_22050</name>
</gene>
<dbReference type="GO" id="GO:1902201">
    <property type="term" value="P:negative regulation of bacterial-type flagellum-dependent cell motility"/>
    <property type="evidence" value="ECO:0007669"/>
    <property type="project" value="TreeGrafter"/>
</dbReference>
<dbReference type="CDD" id="cd01949">
    <property type="entry name" value="GGDEF"/>
    <property type="match status" value="1"/>
</dbReference>
<evidence type="ECO:0000256" key="1">
    <source>
        <dbReference type="ARBA" id="ARBA00012528"/>
    </source>
</evidence>
<dbReference type="InterPro" id="IPR029787">
    <property type="entry name" value="Nucleotide_cyclase"/>
</dbReference>
<dbReference type="PROSITE" id="PS50887">
    <property type="entry name" value="GGDEF"/>
    <property type="match status" value="1"/>
</dbReference>
<organism evidence="3 4">
    <name type="scientific">Vibrio fortis</name>
    <dbReference type="NCBI Taxonomy" id="212667"/>
    <lineage>
        <taxon>Bacteria</taxon>
        <taxon>Pseudomonadati</taxon>
        <taxon>Pseudomonadota</taxon>
        <taxon>Gammaproteobacteria</taxon>
        <taxon>Vibrionales</taxon>
        <taxon>Vibrionaceae</taxon>
        <taxon>Vibrio</taxon>
    </lineage>
</organism>
<dbReference type="GO" id="GO:0005886">
    <property type="term" value="C:plasma membrane"/>
    <property type="evidence" value="ECO:0007669"/>
    <property type="project" value="TreeGrafter"/>
</dbReference>
<dbReference type="InterPro" id="IPR000160">
    <property type="entry name" value="GGDEF_dom"/>
</dbReference>
<proteinExistence type="predicted"/>
<dbReference type="EMBL" id="VXDD01000003">
    <property type="protein sequence ID" value="KAB0301725.1"/>
    <property type="molecule type" value="Genomic_DNA"/>
</dbReference>
<feature type="domain" description="GGDEF" evidence="2">
    <location>
        <begin position="16"/>
        <end position="144"/>
    </location>
</feature>
<dbReference type="GO" id="GO:0052621">
    <property type="term" value="F:diguanylate cyclase activity"/>
    <property type="evidence" value="ECO:0007669"/>
    <property type="project" value="UniProtKB-EC"/>
</dbReference>
<dbReference type="GO" id="GO:0043709">
    <property type="term" value="P:cell adhesion involved in single-species biofilm formation"/>
    <property type="evidence" value="ECO:0007669"/>
    <property type="project" value="TreeGrafter"/>
</dbReference>
<dbReference type="Proteomes" id="UP000326687">
    <property type="component" value="Unassembled WGS sequence"/>
</dbReference>
<reference evidence="3 4" key="1">
    <citation type="submission" date="2019-09" db="EMBL/GenBank/DDBJ databases">
        <title>Vibrio Fortis S7-72.</title>
        <authorList>
            <person name="Das S.K."/>
        </authorList>
    </citation>
    <scope>NUCLEOTIDE SEQUENCE [LARGE SCALE GENOMIC DNA]</scope>
    <source>
        <strain evidence="3 4">S7-72</strain>
    </source>
</reference>
<dbReference type="AlphaFoldDB" id="A0A5N3S6I5"/>
<evidence type="ECO:0000313" key="4">
    <source>
        <dbReference type="Proteomes" id="UP000326687"/>
    </source>
</evidence>
<dbReference type="PANTHER" id="PTHR45138">
    <property type="entry name" value="REGULATORY COMPONENTS OF SENSORY TRANSDUCTION SYSTEM"/>
    <property type="match status" value="1"/>
</dbReference>
<dbReference type="EC" id="2.7.7.65" evidence="1"/>